<reference evidence="2" key="1">
    <citation type="submission" date="2015-06" db="UniProtKB">
        <authorList>
            <consortium name="EnsemblPlants"/>
        </authorList>
    </citation>
    <scope>IDENTIFICATION</scope>
</reference>
<feature type="region of interest" description="Disordered" evidence="1">
    <location>
        <begin position="1"/>
        <end position="87"/>
    </location>
</feature>
<dbReference type="Gramene" id="ORGLA10G0000100.1">
    <property type="protein sequence ID" value="ORGLA10G0000100.1"/>
    <property type="gene ID" value="ORGLA10G0000100"/>
</dbReference>
<dbReference type="EnsemblPlants" id="ORGLA10G0000100.1">
    <property type="protein sequence ID" value="ORGLA10G0000100.1"/>
    <property type="gene ID" value="ORGLA10G0000100"/>
</dbReference>
<evidence type="ECO:0000313" key="2">
    <source>
        <dbReference type="EnsemblPlants" id="ORGLA10G0000100.1"/>
    </source>
</evidence>
<organism evidence="2 3">
    <name type="scientific">Oryza glaberrima</name>
    <name type="common">African rice</name>
    <dbReference type="NCBI Taxonomy" id="4538"/>
    <lineage>
        <taxon>Eukaryota</taxon>
        <taxon>Viridiplantae</taxon>
        <taxon>Streptophyta</taxon>
        <taxon>Embryophyta</taxon>
        <taxon>Tracheophyta</taxon>
        <taxon>Spermatophyta</taxon>
        <taxon>Magnoliopsida</taxon>
        <taxon>Liliopsida</taxon>
        <taxon>Poales</taxon>
        <taxon>Poaceae</taxon>
        <taxon>BOP clade</taxon>
        <taxon>Oryzoideae</taxon>
        <taxon>Oryzeae</taxon>
        <taxon>Oryzinae</taxon>
        <taxon>Oryza</taxon>
    </lineage>
</organism>
<evidence type="ECO:0000256" key="1">
    <source>
        <dbReference type="SAM" id="MobiDB-lite"/>
    </source>
</evidence>
<evidence type="ECO:0000313" key="3">
    <source>
        <dbReference type="Proteomes" id="UP000007306"/>
    </source>
</evidence>
<proteinExistence type="predicted"/>
<name>I1QS18_ORYGL</name>
<sequence length="87" mass="9340">MCTDLPPPAYPLSSSSSTCCTSPPRAHGFLPPPSPLPPLLPLPRVRTVPPSPSLKRRSVIPTGDRGRRGEQEEAATDMWGPTVIDLK</sequence>
<protein>
    <submittedName>
        <fullName evidence="2">Uncharacterized protein</fullName>
    </submittedName>
</protein>
<keyword evidence="3" id="KW-1185">Reference proteome</keyword>
<feature type="compositionally biased region" description="Pro residues" evidence="1">
    <location>
        <begin position="1"/>
        <end position="10"/>
    </location>
</feature>
<accession>I1QS18</accession>
<feature type="compositionally biased region" description="Pro residues" evidence="1">
    <location>
        <begin position="30"/>
        <end position="41"/>
    </location>
</feature>
<dbReference type="AlphaFoldDB" id="I1QS18"/>
<dbReference type="Proteomes" id="UP000007306">
    <property type="component" value="Chromosome 10"/>
</dbReference>
<feature type="compositionally biased region" description="Low complexity" evidence="1">
    <location>
        <begin position="11"/>
        <end position="24"/>
    </location>
</feature>
<reference evidence="2 3" key="2">
    <citation type="submission" date="2018-04" db="EMBL/GenBank/DDBJ databases">
        <title>OglaRS2 (Oryza glaberrima Reference Sequence Version 2).</title>
        <authorList>
            <person name="Zhang J."/>
            <person name="Kudrna D."/>
            <person name="Lee S."/>
            <person name="Talag J."/>
            <person name="Rajasekar S."/>
            <person name="Wing R.A."/>
        </authorList>
    </citation>
    <scope>NUCLEOTIDE SEQUENCE [LARGE SCALE GENOMIC DNA]</scope>
    <source>
        <strain evidence="2 3">cv. IRGC 96717</strain>
    </source>
</reference>
<dbReference type="HOGENOM" id="CLU_2487084_0_0_1"/>